<dbReference type="GO" id="GO:0051920">
    <property type="term" value="F:peroxiredoxin activity"/>
    <property type="evidence" value="ECO:0007669"/>
    <property type="project" value="InterPro"/>
</dbReference>
<dbReference type="Pfam" id="PF02627">
    <property type="entry name" value="CMD"/>
    <property type="match status" value="1"/>
</dbReference>
<evidence type="ECO:0000259" key="1">
    <source>
        <dbReference type="Pfam" id="PF02627"/>
    </source>
</evidence>
<dbReference type="InterPro" id="IPR029032">
    <property type="entry name" value="AhpD-like"/>
</dbReference>
<dbReference type="Gene3D" id="1.20.1290.10">
    <property type="entry name" value="AhpD-like"/>
    <property type="match status" value="1"/>
</dbReference>
<comment type="caution">
    <text evidence="2">The sequence shown here is derived from an EMBL/GenBank/DDBJ whole genome shotgun (WGS) entry which is preliminary data.</text>
</comment>
<proteinExistence type="predicted"/>
<dbReference type="Proteomes" id="UP000282515">
    <property type="component" value="Unassembled WGS sequence"/>
</dbReference>
<evidence type="ECO:0000313" key="3">
    <source>
        <dbReference type="Proteomes" id="UP000282515"/>
    </source>
</evidence>
<dbReference type="AlphaFoldDB" id="A0A3L8PMF2"/>
<dbReference type="InterPro" id="IPR003779">
    <property type="entry name" value="CMD-like"/>
</dbReference>
<dbReference type="RefSeq" id="WP_121793447.1">
    <property type="nucleotide sequence ID" value="NZ_RDBF01000003.1"/>
</dbReference>
<accession>A0A3L8PMF2</accession>
<dbReference type="PANTHER" id="PTHR34846:SF5">
    <property type="entry name" value="CARBOXYMUCONOLACTONE DECARBOXYLASE-LIKE DOMAIN-CONTAINING PROTEIN"/>
    <property type="match status" value="1"/>
</dbReference>
<protein>
    <submittedName>
        <fullName evidence="2">Carboxymuconolactone decarboxylase family protein</fullName>
    </submittedName>
</protein>
<organism evidence="2 3">
    <name type="scientific">Aeromicrobium phragmitis</name>
    <dbReference type="NCBI Taxonomy" id="2478914"/>
    <lineage>
        <taxon>Bacteria</taxon>
        <taxon>Bacillati</taxon>
        <taxon>Actinomycetota</taxon>
        <taxon>Actinomycetes</taxon>
        <taxon>Propionibacteriales</taxon>
        <taxon>Nocardioidaceae</taxon>
        <taxon>Aeromicrobium</taxon>
    </lineage>
</organism>
<feature type="domain" description="Carboxymuconolactone decarboxylase-like" evidence="1">
    <location>
        <begin position="60"/>
        <end position="104"/>
    </location>
</feature>
<dbReference type="PANTHER" id="PTHR34846">
    <property type="entry name" value="4-CARBOXYMUCONOLACTONE DECARBOXYLASE FAMILY PROTEIN (AFU_ORTHOLOGUE AFUA_6G11590)"/>
    <property type="match status" value="1"/>
</dbReference>
<gene>
    <name evidence="2" type="ORF">D9V41_05020</name>
</gene>
<dbReference type="SUPFAM" id="SSF69118">
    <property type="entry name" value="AhpD-like"/>
    <property type="match status" value="1"/>
</dbReference>
<keyword evidence="3" id="KW-1185">Reference proteome</keyword>
<evidence type="ECO:0000313" key="2">
    <source>
        <dbReference type="EMBL" id="RLV56440.1"/>
    </source>
</evidence>
<dbReference type="OrthoDB" id="4704294at2"/>
<name>A0A3L8PMF2_9ACTN</name>
<reference evidence="2 3" key="1">
    <citation type="submission" date="2018-10" db="EMBL/GenBank/DDBJ databases">
        <title>Aeromicrobium sp. 9W16Y-2 whole genome shotgun sequence.</title>
        <authorList>
            <person name="Li F."/>
        </authorList>
    </citation>
    <scope>NUCLEOTIDE SEQUENCE [LARGE SCALE GENOMIC DNA]</scope>
    <source>
        <strain evidence="2 3">9W16Y-2</strain>
    </source>
</reference>
<sequence>MTPRIAPGRRRQLGLLNWGIARLLSRVAGVQDAHVFSTLGRARGLFRGWLHQSATMMPFGRLERFETELVILRVAALRESAYELDHHRRLGRRAGITDRQLELIGSDPRSSQWAPRHRALLAGTEELVTTKDLSDATWAELASYYTERELIEFVMLVGHYDALATTLRALRIERDRPRKR</sequence>
<dbReference type="EMBL" id="RDBF01000003">
    <property type="protein sequence ID" value="RLV56440.1"/>
    <property type="molecule type" value="Genomic_DNA"/>
</dbReference>